<evidence type="ECO:0000313" key="1">
    <source>
        <dbReference type="EMBL" id="KAH0563227.1"/>
    </source>
</evidence>
<organism evidence="1 2">
    <name type="scientific">Trichoglossum hirsutum</name>
    <dbReference type="NCBI Taxonomy" id="265104"/>
    <lineage>
        <taxon>Eukaryota</taxon>
        <taxon>Fungi</taxon>
        <taxon>Dikarya</taxon>
        <taxon>Ascomycota</taxon>
        <taxon>Pezizomycotina</taxon>
        <taxon>Geoglossomycetes</taxon>
        <taxon>Geoglossales</taxon>
        <taxon>Geoglossaceae</taxon>
        <taxon>Trichoglossum</taxon>
    </lineage>
</organism>
<sequence>MTSYQVTIHIANNWVQEFDENGYQLIMAKAVAGGPTGTIYNVVASTGIVTGTMIVGWTDNYQMTGSTQTFQNGGTVNSVHPRDGRRPDAKTVEITGLSALEPIKFGQTYYLKSWSEYNVATDPSDPPNGFGFKNTPPASVVLTLDVGGEYTPGMLNLTMHSPTHQVGTDVQAVYISPLELPPGKATIIPLPKVAFWFEANLSTSTMVVVDQSTIFEVDMSDAKPKDISYDENGAWHNNSGKHIHYVRPKPEH</sequence>
<comment type="caution">
    <text evidence="1">The sequence shown here is derived from an EMBL/GenBank/DDBJ whole genome shotgun (WGS) entry which is preliminary data.</text>
</comment>
<dbReference type="Proteomes" id="UP000750711">
    <property type="component" value="Unassembled WGS sequence"/>
</dbReference>
<accession>A0A9P8RRY5</accession>
<reference evidence="1" key="1">
    <citation type="submission" date="2021-03" db="EMBL/GenBank/DDBJ databases">
        <title>Comparative genomics and phylogenomic investigation of the class Geoglossomycetes provide insights into ecological specialization and systematics.</title>
        <authorList>
            <person name="Melie T."/>
            <person name="Pirro S."/>
            <person name="Miller A.N."/>
            <person name="Quandt A."/>
        </authorList>
    </citation>
    <scope>NUCLEOTIDE SEQUENCE</scope>
    <source>
        <strain evidence="1">CAQ_001_2017</strain>
    </source>
</reference>
<proteinExistence type="predicted"/>
<protein>
    <submittedName>
        <fullName evidence="1">Uncharacterized protein</fullName>
    </submittedName>
</protein>
<name>A0A9P8RRY5_9PEZI</name>
<keyword evidence="2" id="KW-1185">Reference proteome</keyword>
<gene>
    <name evidence="1" type="ORF">GP486_002213</name>
</gene>
<evidence type="ECO:0000313" key="2">
    <source>
        <dbReference type="Proteomes" id="UP000750711"/>
    </source>
</evidence>
<dbReference type="EMBL" id="JAGHQM010000234">
    <property type="protein sequence ID" value="KAH0563227.1"/>
    <property type="molecule type" value="Genomic_DNA"/>
</dbReference>
<dbReference type="AlphaFoldDB" id="A0A9P8RRY5"/>